<keyword evidence="2" id="KW-1185">Reference proteome</keyword>
<reference evidence="1" key="1">
    <citation type="journal article" date="2022" name="G3 (Bethesda)">
        <title>High quality genome of the basidiomycete yeast Dioszegia hungarica PDD-24b-2 isolated from cloud water.</title>
        <authorList>
            <person name="Jarrige D."/>
            <person name="Haridas S."/>
            <person name="Bleykasten-Grosshans C."/>
            <person name="Joly M."/>
            <person name="Nadalig T."/>
            <person name="Sancelme M."/>
            <person name="Vuilleumier S."/>
            <person name="Grigoriev I.V."/>
            <person name="Amato P."/>
            <person name="Bringel F."/>
        </authorList>
    </citation>
    <scope>NUCLEOTIDE SEQUENCE</scope>
    <source>
        <strain evidence="1">PDD-24b-2</strain>
    </source>
</reference>
<dbReference type="EMBL" id="JAKWFO010000011">
    <property type="protein sequence ID" value="KAI9633285.1"/>
    <property type="molecule type" value="Genomic_DNA"/>
</dbReference>
<protein>
    <submittedName>
        <fullName evidence="1">Uncharacterized protein</fullName>
    </submittedName>
</protein>
<dbReference type="RefSeq" id="XP_052943062.1">
    <property type="nucleotide sequence ID" value="XM_053090512.1"/>
</dbReference>
<dbReference type="GeneID" id="77729717"/>
<accession>A0AA38LRM6</accession>
<comment type="caution">
    <text evidence="1">The sequence shown here is derived from an EMBL/GenBank/DDBJ whole genome shotgun (WGS) entry which is preliminary data.</text>
</comment>
<name>A0AA38LRM6_9TREE</name>
<evidence type="ECO:0000313" key="2">
    <source>
        <dbReference type="Proteomes" id="UP001164286"/>
    </source>
</evidence>
<organism evidence="1 2">
    <name type="scientific">Dioszegia hungarica</name>
    <dbReference type="NCBI Taxonomy" id="4972"/>
    <lineage>
        <taxon>Eukaryota</taxon>
        <taxon>Fungi</taxon>
        <taxon>Dikarya</taxon>
        <taxon>Basidiomycota</taxon>
        <taxon>Agaricomycotina</taxon>
        <taxon>Tremellomycetes</taxon>
        <taxon>Tremellales</taxon>
        <taxon>Bulleribasidiaceae</taxon>
        <taxon>Dioszegia</taxon>
    </lineage>
</organism>
<sequence length="455" mass="50585">MPTIETSWGTIPAPDPTVPLSRSDDFLHSLMSDNFDPQSGAHLLEDDVMRLIWPSCSDHTLKAFAGAYRGSLPFVIKEFQNRRSRMVWSTEYDESGKEILIERPRGSNMEESEIATGTLGGFWSYLKAGRLELYESYMKGKEVLTDNENMMENVPAPGDSMEACRHYTYVLDLYPSPDPPTHSGTLWVNQGRPSPSSSKLANPKISAPDLAAVHLIAIQHPDAAKTTEGSSAALPTANILREIVKSMKYELPCVTAASTQRALSAAWMTLDALKTPYHVSDLSESDNIIFPNCNTGIAQEQQGAPLPNMVQPDSRRPRNGKGGLRHLVTEFDCDGQEDFAYAERPDISPREHLDLLAEHIAELADRAFASKVHYTVVGSESLRRSAFGIKAGQDPMDELQTEVMRLLEGRESSVDFKTTEEARKLNLLVGCWHRHPDAKEILRENVFTTRVFPPG</sequence>
<evidence type="ECO:0000313" key="1">
    <source>
        <dbReference type="EMBL" id="KAI9633285.1"/>
    </source>
</evidence>
<gene>
    <name evidence="1" type="ORF">MKK02DRAFT_39265</name>
</gene>
<dbReference type="Proteomes" id="UP001164286">
    <property type="component" value="Unassembled WGS sequence"/>
</dbReference>
<proteinExistence type="predicted"/>
<dbReference type="AlphaFoldDB" id="A0AA38LRM6"/>